<comment type="caution">
    <text evidence="1">The sequence shown here is derived from an EMBL/GenBank/DDBJ whole genome shotgun (WGS) entry which is preliminary data.</text>
</comment>
<sequence length="154" mass="17194">MALMVTSRLDFKTSGTREEVGGRVKSPSDKNWVLQKGKESENLTEMWLLEPRLKMVDKSWYKAPEEEDLCPLSTSKSEKKDDTLEEGENSPPVPAGENEVGHQEKETSPDLENIIDVSPVIEEVEVTASMMHGGVREPPTLEKASPAPILKNKY</sequence>
<reference evidence="2" key="1">
    <citation type="journal article" date="2022" name="Mol. Ecol. Resour.">
        <title>The genomes of chicory, endive, great burdock and yacon provide insights into Asteraceae palaeo-polyploidization history and plant inulin production.</title>
        <authorList>
            <person name="Fan W."/>
            <person name="Wang S."/>
            <person name="Wang H."/>
            <person name="Wang A."/>
            <person name="Jiang F."/>
            <person name="Liu H."/>
            <person name="Zhao H."/>
            <person name="Xu D."/>
            <person name="Zhang Y."/>
        </authorList>
    </citation>
    <scope>NUCLEOTIDE SEQUENCE [LARGE SCALE GENOMIC DNA]</scope>
    <source>
        <strain evidence="2">cv. Yunnan</strain>
    </source>
</reference>
<proteinExistence type="predicted"/>
<accession>A0ACB9GP97</accession>
<keyword evidence="2" id="KW-1185">Reference proteome</keyword>
<gene>
    <name evidence="1" type="ORF">L1987_43658</name>
</gene>
<evidence type="ECO:0000313" key="1">
    <source>
        <dbReference type="EMBL" id="KAI3784557.1"/>
    </source>
</evidence>
<reference evidence="1 2" key="2">
    <citation type="journal article" date="2022" name="Mol. Ecol. Resour.">
        <title>The genomes of chicory, endive, great burdock and yacon provide insights into Asteraceae paleo-polyploidization history and plant inulin production.</title>
        <authorList>
            <person name="Fan W."/>
            <person name="Wang S."/>
            <person name="Wang H."/>
            <person name="Wang A."/>
            <person name="Jiang F."/>
            <person name="Liu H."/>
            <person name="Zhao H."/>
            <person name="Xu D."/>
            <person name="Zhang Y."/>
        </authorList>
    </citation>
    <scope>NUCLEOTIDE SEQUENCE [LARGE SCALE GENOMIC DNA]</scope>
    <source>
        <strain evidence="2">cv. Yunnan</strain>
        <tissue evidence="1">Leaves</tissue>
    </source>
</reference>
<evidence type="ECO:0000313" key="2">
    <source>
        <dbReference type="Proteomes" id="UP001056120"/>
    </source>
</evidence>
<dbReference type="Proteomes" id="UP001056120">
    <property type="component" value="Linkage Group LG14"/>
</dbReference>
<name>A0ACB9GP97_9ASTR</name>
<organism evidence="1 2">
    <name type="scientific">Smallanthus sonchifolius</name>
    <dbReference type="NCBI Taxonomy" id="185202"/>
    <lineage>
        <taxon>Eukaryota</taxon>
        <taxon>Viridiplantae</taxon>
        <taxon>Streptophyta</taxon>
        <taxon>Embryophyta</taxon>
        <taxon>Tracheophyta</taxon>
        <taxon>Spermatophyta</taxon>
        <taxon>Magnoliopsida</taxon>
        <taxon>eudicotyledons</taxon>
        <taxon>Gunneridae</taxon>
        <taxon>Pentapetalae</taxon>
        <taxon>asterids</taxon>
        <taxon>campanulids</taxon>
        <taxon>Asterales</taxon>
        <taxon>Asteraceae</taxon>
        <taxon>Asteroideae</taxon>
        <taxon>Heliantheae alliance</taxon>
        <taxon>Millerieae</taxon>
        <taxon>Smallanthus</taxon>
    </lineage>
</organism>
<dbReference type="EMBL" id="CM042031">
    <property type="protein sequence ID" value="KAI3784557.1"/>
    <property type="molecule type" value="Genomic_DNA"/>
</dbReference>
<protein>
    <submittedName>
        <fullName evidence="1">Uncharacterized protein</fullName>
    </submittedName>
</protein>